<organism evidence="1 2">
    <name type="scientific">Coniosporium uncinatum</name>
    <dbReference type="NCBI Taxonomy" id="93489"/>
    <lineage>
        <taxon>Eukaryota</taxon>
        <taxon>Fungi</taxon>
        <taxon>Dikarya</taxon>
        <taxon>Ascomycota</taxon>
        <taxon>Pezizomycotina</taxon>
        <taxon>Dothideomycetes</taxon>
        <taxon>Dothideomycetes incertae sedis</taxon>
        <taxon>Coniosporium</taxon>
    </lineage>
</organism>
<evidence type="ECO:0000313" key="2">
    <source>
        <dbReference type="Proteomes" id="UP001186974"/>
    </source>
</evidence>
<reference evidence="1" key="1">
    <citation type="submission" date="2024-09" db="EMBL/GenBank/DDBJ databases">
        <title>Black Yeasts Isolated from many extreme environments.</title>
        <authorList>
            <person name="Coleine C."/>
            <person name="Stajich J.E."/>
            <person name="Selbmann L."/>
        </authorList>
    </citation>
    <scope>NUCLEOTIDE SEQUENCE</scope>
    <source>
        <strain evidence="1">CCFEE 5737</strain>
    </source>
</reference>
<protein>
    <submittedName>
        <fullName evidence="1">Uncharacterized protein</fullName>
    </submittedName>
</protein>
<comment type="caution">
    <text evidence="1">The sequence shown here is derived from an EMBL/GenBank/DDBJ whole genome shotgun (WGS) entry which is preliminary data.</text>
</comment>
<feature type="non-terminal residue" evidence="1">
    <location>
        <position position="228"/>
    </location>
</feature>
<evidence type="ECO:0000313" key="1">
    <source>
        <dbReference type="EMBL" id="KAK3080260.1"/>
    </source>
</evidence>
<proteinExistence type="predicted"/>
<accession>A0ACC3DUR4</accession>
<sequence>MEAKGAEVHGAAHQDHDAEVKDLGWHKPEEQIPSPLVGRLPNEELWLLLRRFNKQMYHVKEVTVPIPGGLDLNIADEEEFSPDKLRANIERFYTTVIIGLMGFGKHIVRLRSWRETRRTSWFCSVYFVAWWFDLLVPLFSTGMIALIAYPPSRPFLFPPAPLALVDGKTGGVQKPKAGVLGSHDSATGAPEKMKGEAVEQEASNFVNGIASVALSSATGKHPQTDKSS</sequence>
<dbReference type="Proteomes" id="UP001186974">
    <property type="component" value="Unassembled WGS sequence"/>
</dbReference>
<gene>
    <name evidence="1" type="ORF">LTS18_002715</name>
</gene>
<dbReference type="EMBL" id="JAWDJW010000651">
    <property type="protein sequence ID" value="KAK3080260.1"/>
    <property type="molecule type" value="Genomic_DNA"/>
</dbReference>
<keyword evidence="2" id="KW-1185">Reference proteome</keyword>
<name>A0ACC3DUR4_9PEZI</name>